<accession>A0A2I6S6Z1</accession>
<gene>
    <name evidence="2" type="ORF">C0099_08790</name>
</gene>
<proteinExistence type="predicted"/>
<dbReference type="PRINTS" id="PR00419">
    <property type="entry name" value="ADXRDTASE"/>
</dbReference>
<dbReference type="RefSeq" id="WP_102247090.1">
    <property type="nucleotide sequence ID" value="NZ_CP025682.1"/>
</dbReference>
<evidence type="ECO:0000259" key="1">
    <source>
        <dbReference type="Pfam" id="PF01593"/>
    </source>
</evidence>
<dbReference type="Pfam" id="PF01593">
    <property type="entry name" value="Amino_oxidase"/>
    <property type="match status" value="1"/>
</dbReference>
<dbReference type="PROSITE" id="PS51257">
    <property type="entry name" value="PROKAR_LIPOPROTEIN"/>
    <property type="match status" value="1"/>
</dbReference>
<keyword evidence="3" id="KW-1185">Reference proteome</keyword>
<feature type="domain" description="Amine oxidase" evidence="1">
    <location>
        <begin position="16"/>
        <end position="430"/>
    </location>
</feature>
<sequence>MADTPQRVAIIGGGYAGLACAVDLTRGGAQVTLFERSHTLGGRARVVVKDGHRVDNGQHILIGAYTELARLMRAVGQSPKTLERRPLTLVTPGTLALRAARLPAPLHLAFGLLFAKGLSWADRDAMRGLMRHLKKYGDRIGAHATVAALLHDTAQTPRVIELIWAPLCVAALNTPIERASARVFANVLRDSLMGTAADSELLIPRTDLTELFPVQAARYLATRRGRLDTGTTIAGITRDERGLALTGDSLPSRRYDHVVIATAPYHAGTLLRSAGCDTLADQVDAFEHEPIVTVYLAFDESVRLPEPMIGLTGAPAQWAFDRGALGGEAGLLACVISAHGPHEALSREALEAQVREQLAATLGRTLPDPLWSMTITEKRATIACTPGLTRPGIATPVPGLWLAGDYVDSPYPATLESAVRSGSAVARAILATPRDGETR</sequence>
<protein>
    <submittedName>
        <fullName evidence="2">Phytoene dehydrogenase</fullName>
    </submittedName>
</protein>
<dbReference type="GO" id="GO:0016491">
    <property type="term" value="F:oxidoreductase activity"/>
    <property type="evidence" value="ECO:0007669"/>
    <property type="project" value="InterPro"/>
</dbReference>
<dbReference type="Gene3D" id="3.50.50.60">
    <property type="entry name" value="FAD/NAD(P)-binding domain"/>
    <property type="match status" value="1"/>
</dbReference>
<dbReference type="InterPro" id="IPR036188">
    <property type="entry name" value="FAD/NAD-bd_sf"/>
</dbReference>
<name>A0A2I6S6Z1_9RHOO</name>
<evidence type="ECO:0000313" key="3">
    <source>
        <dbReference type="Proteomes" id="UP000242205"/>
    </source>
</evidence>
<dbReference type="AlphaFoldDB" id="A0A2I6S6Z1"/>
<dbReference type="PANTHER" id="PTHR42923">
    <property type="entry name" value="PROTOPORPHYRINOGEN OXIDASE"/>
    <property type="match status" value="1"/>
</dbReference>
<organism evidence="2 3">
    <name type="scientific">Pseudazoarcus pumilus</name>
    <dbReference type="NCBI Taxonomy" id="2067960"/>
    <lineage>
        <taxon>Bacteria</taxon>
        <taxon>Pseudomonadati</taxon>
        <taxon>Pseudomonadota</taxon>
        <taxon>Betaproteobacteria</taxon>
        <taxon>Rhodocyclales</taxon>
        <taxon>Zoogloeaceae</taxon>
        <taxon>Pseudazoarcus</taxon>
    </lineage>
</organism>
<dbReference type="SUPFAM" id="SSF51905">
    <property type="entry name" value="FAD/NAD(P)-binding domain"/>
    <property type="match status" value="1"/>
</dbReference>
<dbReference type="NCBIfam" id="TIGR03467">
    <property type="entry name" value="HpnE"/>
    <property type="match status" value="1"/>
</dbReference>
<evidence type="ECO:0000313" key="2">
    <source>
        <dbReference type="EMBL" id="AUN95024.1"/>
    </source>
</evidence>
<dbReference type="KEGG" id="atw:C0099_08790"/>
<dbReference type="EMBL" id="CP025682">
    <property type="protein sequence ID" value="AUN95024.1"/>
    <property type="molecule type" value="Genomic_DNA"/>
</dbReference>
<dbReference type="Proteomes" id="UP000242205">
    <property type="component" value="Chromosome"/>
</dbReference>
<dbReference type="PANTHER" id="PTHR42923:SF47">
    <property type="entry name" value="BLR3003 PROTEIN"/>
    <property type="match status" value="1"/>
</dbReference>
<dbReference type="OrthoDB" id="7849608at2"/>
<dbReference type="InterPro" id="IPR002937">
    <property type="entry name" value="Amino_oxidase"/>
</dbReference>
<reference evidence="2 3" key="1">
    <citation type="submission" date="2018-01" db="EMBL/GenBank/DDBJ databases">
        <authorList>
            <person name="Fu G.-Y."/>
        </authorList>
    </citation>
    <scope>NUCLEOTIDE SEQUENCE [LARGE SCALE GENOMIC DNA]</scope>
    <source>
        <strain evidence="2 3">SY39</strain>
    </source>
</reference>
<dbReference type="InterPro" id="IPR017830">
    <property type="entry name" value="SQase_HpnE"/>
</dbReference>
<dbReference type="InterPro" id="IPR050464">
    <property type="entry name" value="Zeta_carotene_desat/Oxidored"/>
</dbReference>